<dbReference type="Pfam" id="PF13207">
    <property type="entry name" value="AAA_17"/>
    <property type="match status" value="1"/>
</dbReference>
<evidence type="ECO:0000313" key="1">
    <source>
        <dbReference type="EMBL" id="CEG11901.1"/>
    </source>
</evidence>
<organism evidence="1">
    <name type="scientific">groundwater metagenome</name>
    <dbReference type="NCBI Taxonomy" id="717931"/>
    <lineage>
        <taxon>unclassified sequences</taxon>
        <taxon>metagenomes</taxon>
        <taxon>ecological metagenomes</taxon>
    </lineage>
</organism>
<proteinExistence type="predicted"/>
<evidence type="ECO:0008006" key="2">
    <source>
        <dbReference type="Google" id="ProtNLM"/>
    </source>
</evidence>
<dbReference type="AlphaFoldDB" id="A0A098E8S1"/>
<accession>A0A098E8S1</accession>
<gene>
    <name evidence="1" type="ORF">MSIBF_A1760023</name>
</gene>
<dbReference type="PANTHER" id="PTHR41930:SF1">
    <property type="entry name" value="DEPHOSPHO-COA KINASE"/>
    <property type="match status" value="1"/>
</dbReference>
<dbReference type="EMBL" id="CCXY01000086">
    <property type="protein sequence ID" value="CEG11901.1"/>
    <property type="molecule type" value="Genomic_DNA"/>
</dbReference>
<dbReference type="PANTHER" id="PTHR41930">
    <property type="entry name" value="UPF0200 PROTEIN MJ1399"/>
    <property type="match status" value="1"/>
</dbReference>
<reference evidence="1" key="1">
    <citation type="submission" date="2014-09" db="EMBL/GenBank/DDBJ databases">
        <authorList>
            <person name="Probst J Alexander"/>
        </authorList>
    </citation>
    <scope>NUCLEOTIDE SEQUENCE</scope>
</reference>
<name>A0A098E8S1_9ZZZZ</name>
<dbReference type="SUPFAM" id="SSF52540">
    <property type="entry name" value="P-loop containing nucleoside triphosphate hydrolases"/>
    <property type="match status" value="1"/>
</dbReference>
<protein>
    <recommendedName>
        <fullName evidence="2">Dephospho-CoA kinase</fullName>
    </recommendedName>
</protein>
<dbReference type="Gene3D" id="3.40.50.300">
    <property type="entry name" value="P-loop containing nucleotide triphosphate hydrolases"/>
    <property type="match status" value="1"/>
</dbReference>
<dbReference type="InterPro" id="IPR027417">
    <property type="entry name" value="P-loop_NTPase"/>
</dbReference>
<sequence length="178" mass="20487">MKLFCITGMPCAGKTTAIKFLSGKFPVVSMGDVIRRDIKEKNIDKDMREYSTEIRKKDKSYVSKICIPELTEMAKISKTCIVDGVRNYEEVGEFRKFYDVVLIAIHASPKKRYERFTNRKRPDDNLTYDGFINRDISELSWGLGNVIALSDLIISNEEDDANKFKENLTAKISRIEKL</sequence>